<sequence length="333" mass="38575">MTLEQYNAIQVTTIADLPLTEADIFNPEGSPMLVEILKSFDFYYKTLATESAHYGIAQHYILISSNTTKNASAGTIDEKYVIKLNVGLINWLISKFQLGTPINLNADLEALDKLNKKLDISINEFYYQLASHFTFYHELGHLIQQSDFLNEGIQERSLNNQGGFNIEKHILEYDADCYSSLCLANHTVDYYERLFKDDLDKEVIEALTILSGTVICQYLLTFVNDIENLYYRERSHPHPAIRLLYSLMTFCTYLKDAWNRKGVNIHFETIFMNVFYESINLEKDFLNTDNSAKLLEIIKKERPALLRYIGELQTEAHGREDLAIYKRNQTLLK</sequence>
<organism evidence="1 2">
    <name type="scientific">Meishania litoralis</name>
    <dbReference type="NCBI Taxonomy" id="3434685"/>
    <lineage>
        <taxon>Bacteria</taxon>
        <taxon>Pseudomonadati</taxon>
        <taxon>Bacteroidota</taxon>
        <taxon>Flavobacteriia</taxon>
        <taxon>Flavobacteriales</taxon>
        <taxon>Flavobacteriaceae</taxon>
        <taxon>Meishania</taxon>
    </lineage>
</organism>
<evidence type="ECO:0000313" key="2">
    <source>
        <dbReference type="Proteomes" id="UP001595191"/>
    </source>
</evidence>
<gene>
    <name evidence="1" type="ORF">ACEZ3G_10455</name>
</gene>
<dbReference type="EMBL" id="JBHFPV010000002">
    <property type="protein sequence ID" value="MFH6603898.1"/>
    <property type="molecule type" value="Genomic_DNA"/>
</dbReference>
<evidence type="ECO:0000313" key="1">
    <source>
        <dbReference type="EMBL" id="MFH6603898.1"/>
    </source>
</evidence>
<dbReference type="Proteomes" id="UP001595191">
    <property type="component" value="Unassembled WGS sequence"/>
</dbReference>
<proteinExistence type="predicted"/>
<name>A0ACC7LJD7_9FLAO</name>
<accession>A0ACC7LJD7</accession>
<protein>
    <submittedName>
        <fullName evidence="1">Uncharacterized protein</fullName>
    </submittedName>
</protein>
<reference evidence="1" key="1">
    <citation type="submission" date="2024-09" db="EMBL/GenBank/DDBJ databases">
        <authorList>
            <person name="Liu J."/>
        </authorList>
    </citation>
    <scope>NUCLEOTIDE SEQUENCE</scope>
    <source>
        <strain evidence="1">NBU2967</strain>
    </source>
</reference>
<keyword evidence="2" id="KW-1185">Reference proteome</keyword>
<comment type="caution">
    <text evidence="1">The sequence shown here is derived from an EMBL/GenBank/DDBJ whole genome shotgun (WGS) entry which is preliminary data.</text>
</comment>